<dbReference type="Pfam" id="PF00672">
    <property type="entry name" value="HAMP"/>
    <property type="match status" value="1"/>
</dbReference>
<dbReference type="CDD" id="cd06225">
    <property type="entry name" value="HAMP"/>
    <property type="match status" value="1"/>
</dbReference>
<evidence type="ECO:0000256" key="5">
    <source>
        <dbReference type="SAM" id="Coils"/>
    </source>
</evidence>
<evidence type="ECO:0000256" key="4">
    <source>
        <dbReference type="PROSITE-ProRule" id="PRU00284"/>
    </source>
</evidence>
<evidence type="ECO:0000313" key="10">
    <source>
        <dbReference type="Proteomes" id="UP001595692"/>
    </source>
</evidence>
<feature type="transmembrane region" description="Helical" evidence="6">
    <location>
        <begin position="305"/>
        <end position="325"/>
    </location>
</feature>
<evidence type="ECO:0000256" key="3">
    <source>
        <dbReference type="ARBA" id="ARBA00029447"/>
    </source>
</evidence>
<organism evidence="9 10">
    <name type="scientific">Pseudaeromonas sharmana</name>
    <dbReference type="NCBI Taxonomy" id="328412"/>
    <lineage>
        <taxon>Bacteria</taxon>
        <taxon>Pseudomonadati</taxon>
        <taxon>Pseudomonadota</taxon>
        <taxon>Gammaproteobacteria</taxon>
        <taxon>Aeromonadales</taxon>
        <taxon>Aeromonadaceae</taxon>
        <taxon>Pseudaeromonas</taxon>
    </lineage>
</organism>
<dbReference type="PANTHER" id="PTHR32089">
    <property type="entry name" value="METHYL-ACCEPTING CHEMOTAXIS PROTEIN MCPB"/>
    <property type="match status" value="1"/>
</dbReference>
<keyword evidence="6" id="KW-0472">Membrane</keyword>
<feature type="domain" description="Methyl-accepting transducer" evidence="7">
    <location>
        <begin position="386"/>
        <end position="622"/>
    </location>
</feature>
<feature type="coiled-coil region" evidence="5">
    <location>
        <begin position="248"/>
        <end position="275"/>
    </location>
</feature>
<evidence type="ECO:0000256" key="6">
    <source>
        <dbReference type="SAM" id="Phobius"/>
    </source>
</evidence>
<dbReference type="PROSITE" id="PS50885">
    <property type="entry name" value="HAMP"/>
    <property type="match status" value="1"/>
</dbReference>
<dbReference type="PANTHER" id="PTHR32089:SF70">
    <property type="entry name" value="ENERGY TAXIS MODULATING METHYL ACCEPTING SENSORY TRANSDUCER"/>
    <property type="match status" value="1"/>
</dbReference>
<comment type="subcellular location">
    <subcellularLocation>
        <location evidence="1">Membrane</location>
    </subcellularLocation>
</comment>
<dbReference type="CDD" id="cd11386">
    <property type="entry name" value="MCP_signal"/>
    <property type="match status" value="1"/>
</dbReference>
<dbReference type="SUPFAM" id="SSF58104">
    <property type="entry name" value="Methyl-accepting chemotaxis protein (MCP) signaling domain"/>
    <property type="match status" value="1"/>
</dbReference>
<evidence type="ECO:0000256" key="2">
    <source>
        <dbReference type="ARBA" id="ARBA00023224"/>
    </source>
</evidence>
<dbReference type="PROSITE" id="PS50111">
    <property type="entry name" value="CHEMOTAXIS_TRANSDUC_2"/>
    <property type="match status" value="1"/>
</dbReference>
<keyword evidence="10" id="KW-1185">Reference proteome</keyword>
<evidence type="ECO:0000259" key="8">
    <source>
        <dbReference type="PROSITE" id="PS50885"/>
    </source>
</evidence>
<evidence type="ECO:0000313" key="9">
    <source>
        <dbReference type="EMBL" id="MFC3912695.1"/>
    </source>
</evidence>
<dbReference type="Gene3D" id="1.10.287.950">
    <property type="entry name" value="Methyl-accepting chemotaxis protein"/>
    <property type="match status" value="1"/>
</dbReference>
<dbReference type="InterPro" id="IPR003660">
    <property type="entry name" value="HAMP_dom"/>
</dbReference>
<keyword evidence="2 4" id="KW-0807">Transducer</keyword>
<dbReference type="RefSeq" id="WP_377150837.1">
    <property type="nucleotide sequence ID" value="NZ_JBHSAF010000002.1"/>
</dbReference>
<dbReference type="SMART" id="SM00283">
    <property type="entry name" value="MA"/>
    <property type="match status" value="1"/>
</dbReference>
<sequence length="658" mass="72470">MTLSIVQRISAGFALLLLLLLALAGISYLQTASIHQKLLQVTEQATPMAFAASALQDALQQANRSVWQHASSREPQALASAKQAFQKSRQAYAASQERLARFNLGSDSNRLVQLQQQSEQLFSTANQMMDLHERQVLLENRLDAMRKEFLHQGDAYRAAADLLLQFTANRRSLRNKAELVTSGLARDIRQIQRTDLNTDLQALAQFLSKDIEIANKRLELIQVPDDVKERLSRNINRVQQMALSNDGLISLLQQHQTLQQQLTQSEQQLASLSEQLITHLQTLQNQIEQVVSRDKLEASHAVQGAIFWILLVAALSTAAAVIIAWTSARGIHRPLLLINRELAMMASGDMTRRIGYRRQDEFGALSRSIDQLAENSDHLLKEIRSGADHLVSETRNTAAISEQAMSRVQAQKSQTDQVAAAIAELEVSATEVARSTDLSRNEVDQAHHDAAQGRNLVVDSRRKIEMLANQIENAVEITRQLDGFSANIGSILDVIRGIAEQTNLLALNAAIEAARAGDAGRGFAVVADEVRALANRTQQSTEEIQSMIHNLQNSSQDVVNVMGRSHDQTRECVALTRDTELALQAIAERMAAIKDMSDQVAHAAGEQISVSQGVAQHIASIADVAHETEQASRASANSSDVLLELANKQQALIARFKV</sequence>
<evidence type="ECO:0000259" key="7">
    <source>
        <dbReference type="PROSITE" id="PS50111"/>
    </source>
</evidence>
<evidence type="ECO:0000256" key="1">
    <source>
        <dbReference type="ARBA" id="ARBA00004370"/>
    </source>
</evidence>
<feature type="domain" description="HAMP" evidence="8">
    <location>
        <begin position="329"/>
        <end position="381"/>
    </location>
</feature>
<proteinExistence type="inferred from homology"/>
<comment type="similarity">
    <text evidence="3">Belongs to the methyl-accepting chemotaxis (MCP) protein family.</text>
</comment>
<keyword evidence="5" id="KW-0175">Coiled coil</keyword>
<keyword evidence="6" id="KW-0812">Transmembrane</keyword>
<reference evidence="10" key="1">
    <citation type="journal article" date="2019" name="Int. J. Syst. Evol. Microbiol.">
        <title>The Global Catalogue of Microorganisms (GCM) 10K type strain sequencing project: providing services to taxonomists for standard genome sequencing and annotation.</title>
        <authorList>
            <consortium name="The Broad Institute Genomics Platform"/>
            <consortium name="The Broad Institute Genome Sequencing Center for Infectious Disease"/>
            <person name="Wu L."/>
            <person name="Ma J."/>
        </authorList>
    </citation>
    <scope>NUCLEOTIDE SEQUENCE [LARGE SCALE GENOMIC DNA]</scope>
    <source>
        <strain evidence="10">CCUG 54939</strain>
    </source>
</reference>
<gene>
    <name evidence="9" type="ORF">ACFOSS_04305</name>
</gene>
<name>A0ABV8CL09_9GAMM</name>
<protein>
    <submittedName>
        <fullName evidence="9">Methyl-accepting chemotaxis protein</fullName>
    </submittedName>
</protein>
<dbReference type="EMBL" id="JBHSAF010000002">
    <property type="protein sequence ID" value="MFC3912695.1"/>
    <property type="molecule type" value="Genomic_DNA"/>
</dbReference>
<comment type="caution">
    <text evidence="9">The sequence shown here is derived from an EMBL/GenBank/DDBJ whole genome shotgun (WGS) entry which is preliminary data.</text>
</comment>
<accession>A0ABV8CL09</accession>
<keyword evidence="6" id="KW-1133">Transmembrane helix</keyword>
<dbReference type="Pfam" id="PF00015">
    <property type="entry name" value="MCPsignal"/>
    <property type="match status" value="1"/>
</dbReference>
<dbReference type="SMART" id="SM00304">
    <property type="entry name" value="HAMP"/>
    <property type="match status" value="1"/>
</dbReference>
<dbReference type="Proteomes" id="UP001595692">
    <property type="component" value="Unassembled WGS sequence"/>
</dbReference>
<dbReference type="InterPro" id="IPR004089">
    <property type="entry name" value="MCPsignal_dom"/>
</dbReference>